<evidence type="ECO:0000313" key="1">
    <source>
        <dbReference type="EMBL" id="PSX07022.1"/>
    </source>
</evidence>
<organism evidence="1 2">
    <name type="scientific">Photobacterium angustum</name>
    <dbReference type="NCBI Taxonomy" id="661"/>
    <lineage>
        <taxon>Bacteria</taxon>
        <taxon>Pseudomonadati</taxon>
        <taxon>Pseudomonadota</taxon>
        <taxon>Gammaproteobacteria</taxon>
        <taxon>Vibrionales</taxon>
        <taxon>Vibrionaceae</taxon>
        <taxon>Photobacterium</taxon>
    </lineage>
</organism>
<accession>A0ABX5H108</accession>
<gene>
    <name evidence="1" type="ORF">C0W27_15755</name>
</gene>
<dbReference type="Proteomes" id="UP000240989">
    <property type="component" value="Unassembled WGS sequence"/>
</dbReference>
<comment type="caution">
    <text evidence="1">The sequence shown here is derived from an EMBL/GenBank/DDBJ whole genome shotgun (WGS) entry which is preliminary data.</text>
</comment>
<sequence>MRFNQANYTDSSFAAFQACDSRLSHFILKFGVQEKSFEFEGYRFEHVKTYISVRSALYAYEYICNDTLYRLSNFWSSIIYTHDAVTVPINKIKLVGYIDKCHWKLIVNNNWQTPIRNKGCDLVGACTLLSHMT</sequence>
<protein>
    <submittedName>
        <fullName evidence="1">Uncharacterized protein</fullName>
    </submittedName>
</protein>
<reference evidence="1 2" key="1">
    <citation type="submission" date="2018-01" db="EMBL/GenBank/DDBJ databases">
        <title>Whole genome sequencing of Histamine producing bacteria.</title>
        <authorList>
            <person name="Butler K."/>
        </authorList>
    </citation>
    <scope>NUCLEOTIDE SEQUENCE [LARGE SCALE GENOMIC DNA]</scope>
    <source>
        <strain evidence="1 2">A6-1</strain>
    </source>
</reference>
<evidence type="ECO:0000313" key="2">
    <source>
        <dbReference type="Proteomes" id="UP000240989"/>
    </source>
</evidence>
<dbReference type="EMBL" id="PYOU01000014">
    <property type="protein sequence ID" value="PSX07022.1"/>
    <property type="molecule type" value="Genomic_DNA"/>
</dbReference>
<keyword evidence="2" id="KW-1185">Reference proteome</keyword>
<name>A0ABX5H108_PHOAN</name>
<dbReference type="RefSeq" id="WP_045152856.1">
    <property type="nucleotide sequence ID" value="NZ_JZSW01000007.1"/>
</dbReference>
<proteinExistence type="predicted"/>